<protein>
    <submittedName>
        <fullName evidence="6">RNase adapter protein RapZ</fullName>
    </submittedName>
</protein>
<keyword evidence="3" id="KW-0342">GTP-binding</keyword>
<dbReference type="InterPro" id="IPR027417">
    <property type="entry name" value="P-loop_NTPase"/>
</dbReference>
<dbReference type="Pfam" id="PF03668">
    <property type="entry name" value="RapZ-like_N"/>
    <property type="match status" value="1"/>
</dbReference>
<feature type="domain" description="RapZ-like N-terminal" evidence="4">
    <location>
        <begin position="1"/>
        <end position="160"/>
    </location>
</feature>
<dbReference type="PIRSF" id="PIRSF005052">
    <property type="entry name" value="P-loopkin"/>
    <property type="match status" value="1"/>
</dbReference>
<dbReference type="Gene3D" id="3.40.50.300">
    <property type="entry name" value="P-loop containing nucleotide triphosphate hydrolases"/>
    <property type="match status" value="1"/>
</dbReference>
<reference evidence="6" key="1">
    <citation type="submission" date="2018-06" db="EMBL/GenBank/DDBJ databases">
        <authorList>
            <person name="Zhirakovskaya E."/>
        </authorList>
    </citation>
    <scope>NUCLEOTIDE SEQUENCE</scope>
</reference>
<dbReference type="PANTHER" id="PTHR30448:SF0">
    <property type="entry name" value="RNASE ADAPTER PROTEIN RAPZ"/>
    <property type="match status" value="1"/>
</dbReference>
<dbReference type="EMBL" id="UOFS01000039">
    <property type="protein sequence ID" value="VAW99330.1"/>
    <property type="molecule type" value="Genomic_DNA"/>
</dbReference>
<proteinExistence type="inferred from homology"/>
<dbReference type="HAMAP" id="MF_00636">
    <property type="entry name" value="RapZ_like"/>
    <property type="match status" value="1"/>
</dbReference>
<dbReference type="GO" id="GO:0005524">
    <property type="term" value="F:ATP binding"/>
    <property type="evidence" value="ECO:0007669"/>
    <property type="project" value="UniProtKB-KW"/>
</dbReference>
<evidence type="ECO:0000256" key="3">
    <source>
        <dbReference type="ARBA" id="ARBA00023134"/>
    </source>
</evidence>
<dbReference type="SUPFAM" id="SSF52540">
    <property type="entry name" value="P-loop containing nucleoside triphosphate hydrolases"/>
    <property type="match status" value="1"/>
</dbReference>
<evidence type="ECO:0000313" key="6">
    <source>
        <dbReference type="EMBL" id="VAW99330.1"/>
    </source>
</evidence>
<keyword evidence="1" id="KW-0547">Nucleotide-binding</keyword>
<evidence type="ECO:0000259" key="4">
    <source>
        <dbReference type="Pfam" id="PF03668"/>
    </source>
</evidence>
<sequence>MRLVIVSGLSGSGKSNALHVLEDHGFYCIDNLPINLLQAFAEDIISSTNQGHDNFAVGIDARNLSTIVDNFKEMLEQLNNKNLQCEVVYLKASDDVIIKRFSETRRKHPLTNNTTSLNEAIKIEQNLLEPISGCAQITFDTSFTNIHELRDIITQRICSNNLNKLTIQFLSFGFKHGIPLNADYVFDVRCLPNPHWEPELRASTGKDSIVQTFLERHSSVNKMRDDIIKFISDWIPCFEADNKSYMTIAIGCTGGQHRSVFFAEKLSEHFSNIRDNIQTRHRELL</sequence>
<accession>A0A3B1ACI7</accession>
<name>A0A3B1ACI7_9ZZZZ</name>
<evidence type="ECO:0000256" key="1">
    <source>
        <dbReference type="ARBA" id="ARBA00022741"/>
    </source>
</evidence>
<evidence type="ECO:0000256" key="2">
    <source>
        <dbReference type="ARBA" id="ARBA00022840"/>
    </source>
</evidence>
<dbReference type="InterPro" id="IPR053931">
    <property type="entry name" value="RapZ_C"/>
</dbReference>
<organism evidence="6">
    <name type="scientific">hydrothermal vent metagenome</name>
    <dbReference type="NCBI Taxonomy" id="652676"/>
    <lineage>
        <taxon>unclassified sequences</taxon>
        <taxon>metagenomes</taxon>
        <taxon>ecological metagenomes</taxon>
    </lineage>
</organism>
<feature type="domain" description="RapZ C-terminal" evidence="5">
    <location>
        <begin position="166"/>
        <end position="284"/>
    </location>
</feature>
<dbReference type="GO" id="GO:0005525">
    <property type="term" value="F:GTP binding"/>
    <property type="evidence" value="ECO:0007669"/>
    <property type="project" value="UniProtKB-KW"/>
</dbReference>
<evidence type="ECO:0000259" key="5">
    <source>
        <dbReference type="Pfam" id="PF22740"/>
    </source>
</evidence>
<dbReference type="InterPro" id="IPR005337">
    <property type="entry name" value="RapZ-like"/>
</dbReference>
<dbReference type="NCBIfam" id="NF003828">
    <property type="entry name" value="PRK05416.1"/>
    <property type="match status" value="1"/>
</dbReference>
<dbReference type="AlphaFoldDB" id="A0A3B1ACI7"/>
<gene>
    <name evidence="6" type="ORF">MNBD_GAMMA22-1499</name>
</gene>
<dbReference type="Pfam" id="PF22740">
    <property type="entry name" value="PapZ_C"/>
    <property type="match status" value="1"/>
</dbReference>
<keyword evidence="2" id="KW-0067">ATP-binding</keyword>
<dbReference type="PANTHER" id="PTHR30448">
    <property type="entry name" value="RNASE ADAPTER PROTEIN RAPZ"/>
    <property type="match status" value="1"/>
</dbReference>
<dbReference type="InterPro" id="IPR053930">
    <property type="entry name" value="RapZ-like_N"/>
</dbReference>